<evidence type="ECO:0008006" key="4">
    <source>
        <dbReference type="Google" id="ProtNLM"/>
    </source>
</evidence>
<evidence type="ECO:0000313" key="2">
    <source>
        <dbReference type="EMBL" id="MEE2034086.1"/>
    </source>
</evidence>
<accession>A0ABU7JVN6</accession>
<dbReference type="Proteomes" id="UP001331936">
    <property type="component" value="Unassembled WGS sequence"/>
</dbReference>
<proteinExistence type="predicted"/>
<protein>
    <recommendedName>
        <fullName evidence="4">VIT family protein</fullName>
    </recommendedName>
</protein>
<feature type="region of interest" description="Disordered" evidence="1">
    <location>
        <begin position="1"/>
        <end position="28"/>
    </location>
</feature>
<evidence type="ECO:0000313" key="3">
    <source>
        <dbReference type="Proteomes" id="UP001331936"/>
    </source>
</evidence>
<evidence type="ECO:0000256" key="1">
    <source>
        <dbReference type="SAM" id="MobiDB-lite"/>
    </source>
</evidence>
<reference evidence="2 3" key="1">
    <citation type="submission" date="2023-08" db="EMBL/GenBank/DDBJ databases">
        <authorList>
            <person name="Girao M."/>
            <person name="Carvalho M.F."/>
        </authorList>
    </citation>
    <scope>NUCLEOTIDE SEQUENCE [LARGE SCALE GENOMIC DNA]</scope>
    <source>
        <strain evidence="2 3">CC-R104</strain>
    </source>
</reference>
<dbReference type="RefSeq" id="WP_330153459.1">
    <property type="nucleotide sequence ID" value="NZ_JAUZMZ010000119.1"/>
</dbReference>
<dbReference type="EMBL" id="JAUZMZ010000119">
    <property type="protein sequence ID" value="MEE2034086.1"/>
    <property type="molecule type" value="Genomic_DNA"/>
</dbReference>
<keyword evidence="3" id="KW-1185">Reference proteome</keyword>
<organism evidence="2 3">
    <name type="scientific">Rhodococcus chondri</name>
    <dbReference type="NCBI Taxonomy" id="3065941"/>
    <lineage>
        <taxon>Bacteria</taxon>
        <taxon>Bacillati</taxon>
        <taxon>Actinomycetota</taxon>
        <taxon>Actinomycetes</taxon>
        <taxon>Mycobacteriales</taxon>
        <taxon>Nocardiaceae</taxon>
        <taxon>Rhodococcus</taxon>
    </lineage>
</organism>
<sequence>MPLRPFSSPADDPHAGHQHTTLEPHTPGIGAKLNWLRAGVMGANDGIVSTAGLVV</sequence>
<gene>
    <name evidence="2" type="ORF">Q8814_18545</name>
</gene>
<comment type="caution">
    <text evidence="2">The sequence shown here is derived from an EMBL/GenBank/DDBJ whole genome shotgun (WGS) entry which is preliminary data.</text>
</comment>
<name>A0ABU7JVN6_9NOCA</name>